<dbReference type="InterPro" id="IPR036909">
    <property type="entry name" value="Cyt_c-like_dom_sf"/>
</dbReference>
<reference evidence="7 8" key="1">
    <citation type="submission" date="2023-07" db="EMBL/GenBank/DDBJ databases">
        <title>Genomic Encyclopedia of Type Strains, Phase IV (KMG-IV): sequencing the most valuable type-strain genomes for metagenomic binning, comparative biology and taxonomic classification.</title>
        <authorList>
            <person name="Goeker M."/>
        </authorList>
    </citation>
    <scope>NUCLEOTIDE SEQUENCE [LARGE SCALE GENOMIC DNA]</scope>
    <source>
        <strain evidence="7 8">DSM 2457</strain>
    </source>
</reference>
<dbReference type="PANTHER" id="PTHR35008">
    <property type="entry name" value="BLL4482 PROTEIN-RELATED"/>
    <property type="match status" value="1"/>
</dbReference>
<dbReference type="PROSITE" id="PS51007">
    <property type="entry name" value="CYTC"/>
    <property type="match status" value="1"/>
</dbReference>
<dbReference type="InterPro" id="IPR051459">
    <property type="entry name" value="Cytochrome_c-type_DH"/>
</dbReference>
<feature type="signal peptide" evidence="5">
    <location>
        <begin position="1"/>
        <end position="33"/>
    </location>
</feature>
<dbReference type="InterPro" id="IPR009056">
    <property type="entry name" value="Cyt_c-like_dom"/>
</dbReference>
<keyword evidence="5" id="KW-0732">Signal</keyword>
<proteinExistence type="predicted"/>
<gene>
    <name evidence="7" type="ORF">J2S75_002270</name>
</gene>
<evidence type="ECO:0000256" key="1">
    <source>
        <dbReference type="ARBA" id="ARBA00022617"/>
    </source>
</evidence>
<dbReference type="Proteomes" id="UP001224682">
    <property type="component" value="Unassembled WGS sequence"/>
</dbReference>
<keyword evidence="8" id="KW-1185">Reference proteome</keyword>
<dbReference type="Gene3D" id="1.10.760.10">
    <property type="entry name" value="Cytochrome c-like domain"/>
    <property type="match status" value="2"/>
</dbReference>
<name>A0ABU0BBQ8_9HYPH</name>
<dbReference type="PANTHER" id="PTHR35008:SF9">
    <property type="entry name" value="CYTOCHROME C DOMAIN-CONTAINING PROTEIN"/>
    <property type="match status" value="1"/>
</dbReference>
<dbReference type="SUPFAM" id="SSF46626">
    <property type="entry name" value="Cytochrome c"/>
    <property type="match status" value="2"/>
</dbReference>
<keyword evidence="1 4" id="KW-0349">Heme</keyword>
<keyword evidence="3 4" id="KW-0408">Iron</keyword>
<evidence type="ECO:0000256" key="3">
    <source>
        <dbReference type="ARBA" id="ARBA00023004"/>
    </source>
</evidence>
<evidence type="ECO:0000313" key="8">
    <source>
        <dbReference type="Proteomes" id="UP001224682"/>
    </source>
</evidence>
<evidence type="ECO:0000259" key="6">
    <source>
        <dbReference type="PROSITE" id="PS51007"/>
    </source>
</evidence>
<dbReference type="Pfam" id="PF00034">
    <property type="entry name" value="Cytochrom_C"/>
    <property type="match status" value="1"/>
</dbReference>
<evidence type="ECO:0000256" key="5">
    <source>
        <dbReference type="SAM" id="SignalP"/>
    </source>
</evidence>
<evidence type="ECO:0000256" key="4">
    <source>
        <dbReference type="PROSITE-ProRule" id="PRU00433"/>
    </source>
</evidence>
<dbReference type="GO" id="GO:0050338">
    <property type="term" value="F:thiosulfate dehydrogenase activity"/>
    <property type="evidence" value="ECO:0007669"/>
    <property type="project" value="UniProtKB-EC"/>
</dbReference>
<dbReference type="EC" id="1.8.2.2" evidence="7"/>
<feature type="domain" description="Cytochrome c" evidence="6">
    <location>
        <begin position="190"/>
        <end position="283"/>
    </location>
</feature>
<feature type="chain" id="PRO_5045999126" evidence="5">
    <location>
        <begin position="34"/>
        <end position="346"/>
    </location>
</feature>
<evidence type="ECO:0000256" key="2">
    <source>
        <dbReference type="ARBA" id="ARBA00022723"/>
    </source>
</evidence>
<sequence length="346" mass="36837">MVKMARHGFSRLRLHACLAVALAGSVLPVLAQAEPPPAAPTPVIVWDVPAFNALPDDEQGRLARYGRSVIEATYAHIGPAVADPAARFAGNNLACANCHLQAGLKKFGLPLVAASADYPAYSSRSGAVSSLFDRVNQCLKRSMNGRPMAEDDRPMQAILAYLDVLATNIPPDATIVGAGAGAIPELDRAADPVRGAAIYAANCAECHRRDGLGVRRNEAQPDMGYAFPPLWGPDSFNDGAGTARLITLANFVHDNMPNGTSWVAPTLAPQDAWDVAAFVLSQPRPQLAGIDRDFPDLLLKPVDAAYPPFADSFPAEQHRYGPFAPIRAEIARLKQARGTIPNPNTP</sequence>
<dbReference type="Pfam" id="PF21342">
    <property type="entry name" value="SoxA-TsdA_cyt-c"/>
    <property type="match status" value="1"/>
</dbReference>
<keyword evidence="2 4" id="KW-0479">Metal-binding</keyword>
<accession>A0ABU0BBQ8</accession>
<comment type="caution">
    <text evidence="7">The sequence shown here is derived from an EMBL/GenBank/DDBJ whole genome shotgun (WGS) entry which is preliminary data.</text>
</comment>
<keyword evidence="7" id="KW-0560">Oxidoreductase</keyword>
<evidence type="ECO:0000313" key="7">
    <source>
        <dbReference type="EMBL" id="MDQ0303240.1"/>
    </source>
</evidence>
<protein>
    <submittedName>
        <fullName evidence="7">Thiosulfate dehydrogenase</fullName>
        <ecNumber evidence="7">1.8.2.2</ecNumber>
    </submittedName>
</protein>
<dbReference type="EMBL" id="JAUSUI010000004">
    <property type="protein sequence ID" value="MDQ0303240.1"/>
    <property type="molecule type" value="Genomic_DNA"/>
</dbReference>
<organism evidence="7 8">
    <name type="scientific">Ancylobacter polymorphus</name>
    <dbReference type="NCBI Taxonomy" id="223390"/>
    <lineage>
        <taxon>Bacteria</taxon>
        <taxon>Pseudomonadati</taxon>
        <taxon>Pseudomonadota</taxon>
        <taxon>Alphaproteobacteria</taxon>
        <taxon>Hyphomicrobiales</taxon>
        <taxon>Xanthobacteraceae</taxon>
        <taxon>Ancylobacter</taxon>
    </lineage>
</organism>